<evidence type="ECO:0000256" key="4">
    <source>
        <dbReference type="ARBA" id="ARBA00023125"/>
    </source>
</evidence>
<dbReference type="SMART" id="SM00692">
    <property type="entry name" value="DM3"/>
    <property type="match status" value="1"/>
</dbReference>
<feature type="compositionally biased region" description="Polar residues" evidence="6">
    <location>
        <begin position="147"/>
        <end position="161"/>
    </location>
</feature>
<feature type="region of interest" description="Disordered" evidence="6">
    <location>
        <begin position="100"/>
        <end position="161"/>
    </location>
</feature>
<feature type="compositionally biased region" description="Low complexity" evidence="6">
    <location>
        <begin position="100"/>
        <end position="117"/>
    </location>
</feature>
<proteinExistence type="predicted"/>
<dbReference type="SMART" id="SM00980">
    <property type="entry name" value="THAP"/>
    <property type="match status" value="1"/>
</dbReference>
<feature type="compositionally biased region" description="Polar residues" evidence="6">
    <location>
        <begin position="118"/>
        <end position="129"/>
    </location>
</feature>
<keyword evidence="4 5" id="KW-0238">DNA-binding</keyword>
<dbReference type="PANTHER" id="PTHR46927">
    <property type="entry name" value="AGAP005574-PA"/>
    <property type="match status" value="1"/>
</dbReference>
<feature type="non-terminal residue" evidence="8">
    <location>
        <position position="161"/>
    </location>
</feature>
<evidence type="ECO:0000256" key="5">
    <source>
        <dbReference type="PROSITE-ProRule" id="PRU00309"/>
    </source>
</evidence>
<keyword evidence="1" id="KW-0479">Metal-binding</keyword>
<dbReference type="AlphaFoldDB" id="A0A5J5CRI6"/>
<reference evidence="8 9" key="1">
    <citation type="submission" date="2019-08" db="EMBL/GenBank/DDBJ databases">
        <title>A chromosome-level genome assembly, high-density linkage maps, and genome scans reveal the genomic architecture of hybrid incompatibilities underlying speciation via character displacement in darters (Percidae: Etheostominae).</title>
        <authorList>
            <person name="Moran R.L."/>
            <person name="Catchen J.M."/>
            <person name="Fuller R.C."/>
        </authorList>
    </citation>
    <scope>NUCLEOTIDE SEQUENCE [LARGE SCALE GENOMIC DNA]</scope>
    <source>
        <strain evidence="8">EspeVRDwgs_2016</strain>
        <tissue evidence="8">Muscle</tissue>
    </source>
</reference>
<dbReference type="Proteomes" id="UP000327493">
    <property type="component" value="Chromosome 15"/>
</dbReference>
<organism evidence="8 9">
    <name type="scientific">Etheostoma spectabile</name>
    <name type="common">orangethroat darter</name>
    <dbReference type="NCBI Taxonomy" id="54343"/>
    <lineage>
        <taxon>Eukaryota</taxon>
        <taxon>Metazoa</taxon>
        <taxon>Chordata</taxon>
        <taxon>Craniata</taxon>
        <taxon>Vertebrata</taxon>
        <taxon>Euteleostomi</taxon>
        <taxon>Actinopterygii</taxon>
        <taxon>Neopterygii</taxon>
        <taxon>Teleostei</taxon>
        <taxon>Neoteleostei</taxon>
        <taxon>Acanthomorphata</taxon>
        <taxon>Eupercaria</taxon>
        <taxon>Perciformes</taxon>
        <taxon>Percoidei</taxon>
        <taxon>Percidae</taxon>
        <taxon>Etheostomatinae</taxon>
        <taxon>Etheostoma</taxon>
    </lineage>
</organism>
<name>A0A5J5CRI6_9PERO</name>
<dbReference type="PROSITE" id="PS50950">
    <property type="entry name" value="ZF_THAP"/>
    <property type="match status" value="1"/>
</dbReference>
<dbReference type="GO" id="GO:0008270">
    <property type="term" value="F:zinc ion binding"/>
    <property type="evidence" value="ECO:0007669"/>
    <property type="project" value="UniProtKB-KW"/>
</dbReference>
<accession>A0A5J5CRI6</accession>
<dbReference type="Pfam" id="PF05485">
    <property type="entry name" value="THAP"/>
    <property type="match status" value="1"/>
</dbReference>
<feature type="domain" description="THAP-type" evidence="7">
    <location>
        <begin position="10"/>
        <end position="92"/>
    </location>
</feature>
<evidence type="ECO:0000256" key="1">
    <source>
        <dbReference type="ARBA" id="ARBA00022723"/>
    </source>
</evidence>
<sequence length="161" mass="18718">MNFPLLVEEVERRPIVPVRLLHPAKYNNPNNDDRFPLCDPDRLKQWLKNMGRKKWTPSALSHLCSTHFEDDQFLSDRNVNKRLKTTAVPTIFIHPPHFATQTRARQTRATETRATQTSSPKSRSTQTMDTQTRATETRATQTRSPKSRSTQTMDTQTEWVN</sequence>
<evidence type="ECO:0000313" key="8">
    <source>
        <dbReference type="EMBL" id="KAA8584812.1"/>
    </source>
</evidence>
<keyword evidence="2 5" id="KW-0863">Zinc-finger</keyword>
<dbReference type="GO" id="GO:0003677">
    <property type="term" value="F:DNA binding"/>
    <property type="evidence" value="ECO:0007669"/>
    <property type="project" value="UniProtKB-UniRule"/>
</dbReference>
<evidence type="ECO:0000259" key="7">
    <source>
        <dbReference type="PROSITE" id="PS50950"/>
    </source>
</evidence>
<dbReference type="InterPro" id="IPR006612">
    <property type="entry name" value="THAP_Znf"/>
</dbReference>
<evidence type="ECO:0000256" key="2">
    <source>
        <dbReference type="ARBA" id="ARBA00022771"/>
    </source>
</evidence>
<protein>
    <recommendedName>
        <fullName evidence="7">THAP-type domain-containing protein</fullName>
    </recommendedName>
</protein>
<evidence type="ECO:0000313" key="9">
    <source>
        <dbReference type="Proteomes" id="UP000327493"/>
    </source>
</evidence>
<dbReference type="PANTHER" id="PTHR46927:SF3">
    <property type="entry name" value="THAP-TYPE DOMAIN-CONTAINING PROTEIN"/>
    <property type="match status" value="1"/>
</dbReference>
<keyword evidence="9" id="KW-1185">Reference proteome</keyword>
<evidence type="ECO:0000256" key="3">
    <source>
        <dbReference type="ARBA" id="ARBA00022833"/>
    </source>
</evidence>
<feature type="compositionally biased region" description="Low complexity" evidence="6">
    <location>
        <begin position="130"/>
        <end position="143"/>
    </location>
</feature>
<dbReference type="EMBL" id="VOFY01000015">
    <property type="protein sequence ID" value="KAA8584812.1"/>
    <property type="molecule type" value="Genomic_DNA"/>
</dbReference>
<dbReference type="SUPFAM" id="SSF57716">
    <property type="entry name" value="Glucocorticoid receptor-like (DNA-binding domain)"/>
    <property type="match status" value="1"/>
</dbReference>
<gene>
    <name evidence="8" type="ORF">FQN60_003506</name>
</gene>
<keyword evidence="3" id="KW-0862">Zinc</keyword>
<comment type="caution">
    <text evidence="8">The sequence shown here is derived from an EMBL/GenBank/DDBJ whole genome shotgun (WGS) entry which is preliminary data.</text>
</comment>
<dbReference type="InterPro" id="IPR052224">
    <property type="entry name" value="THAP_domain_protein"/>
</dbReference>
<evidence type="ECO:0000256" key="6">
    <source>
        <dbReference type="SAM" id="MobiDB-lite"/>
    </source>
</evidence>